<dbReference type="InterPro" id="IPR021359">
    <property type="entry name" value="DUF2812"/>
</dbReference>
<evidence type="ECO:0008006" key="5">
    <source>
        <dbReference type="Google" id="ProtNLM"/>
    </source>
</evidence>
<keyword evidence="1" id="KW-0472">Membrane</keyword>
<keyword evidence="4" id="KW-1185">Reference proteome</keyword>
<sequence>MKKEVVKYFGLADYLEEERFLADQHRSGWKMVGAKKLGWSYVFEKCEPEEYIYQLDFIENDQVDEDYFQLFEDCGWEYFHKLNNWYYFRKKKSENKDENAIFNDAASRAEMAKKVMRSQWIILLPLLIIFFSLSNTFRDNSSSIIWIAVFTIYSCLVAIIVGLSIRTYRKLDRIIKANQPL</sequence>
<dbReference type="Pfam" id="PF11193">
    <property type="entry name" value="DUF2812"/>
    <property type="match status" value="1"/>
</dbReference>
<reference evidence="3" key="2">
    <citation type="submission" date="2017-05" db="EMBL/GenBank/DDBJ databases">
        <authorList>
            <consortium name="The Broad Institute Genomics Platform"/>
            <consortium name="The Broad Institute Genomic Center for Infectious Diseases"/>
            <person name="Earl A."/>
            <person name="Manson A."/>
            <person name="Schwartman J."/>
            <person name="Gilmore M."/>
            <person name="Abouelleil A."/>
            <person name="Cao P."/>
            <person name="Chapman S."/>
            <person name="Cusick C."/>
            <person name="Shea T."/>
            <person name="Young S."/>
            <person name="Neafsey D."/>
            <person name="Nusbaum C."/>
            <person name="Birren B."/>
        </authorList>
    </citation>
    <scope>NUCLEOTIDE SEQUENCE</scope>
    <source>
        <strain evidence="3">9E7_DIV0242</strain>
    </source>
</reference>
<keyword evidence="1" id="KW-0812">Transmembrane</keyword>
<dbReference type="OrthoDB" id="8757095at2"/>
<name>A0A242K4R0_9ENTE</name>
<reference evidence="2" key="1">
    <citation type="submission" date="2017-05" db="EMBL/GenBank/DDBJ databases">
        <title>The Genome Sequence of Enterococcus sp. 9E7_DIV0242.</title>
        <authorList>
            <consortium name="The Broad Institute Genomics Platform"/>
            <consortium name="The Broad Institute Genomic Center for Infectious Diseases"/>
            <person name="Earl A."/>
            <person name="Manson A."/>
            <person name="Schwartman J."/>
            <person name="Gilmore M."/>
            <person name="Abouelleil A."/>
            <person name="Cao P."/>
            <person name="Chapman S."/>
            <person name="Cusick C."/>
            <person name="Shea T."/>
            <person name="Young S."/>
            <person name="Neafsey D."/>
            <person name="Nusbaum C."/>
            <person name="Birren B."/>
        </authorList>
    </citation>
    <scope>NUCLEOTIDE SEQUENCE [LARGE SCALE GENOMIC DNA]</scope>
    <source>
        <strain evidence="2">9E7_DIV0242</strain>
    </source>
</reference>
<feature type="transmembrane region" description="Helical" evidence="1">
    <location>
        <begin position="120"/>
        <end position="137"/>
    </location>
</feature>
<dbReference type="AlphaFoldDB" id="A0A242K4R0"/>
<dbReference type="Proteomes" id="UP000195141">
    <property type="component" value="Chromosome"/>
</dbReference>
<evidence type="ECO:0000256" key="1">
    <source>
        <dbReference type="SAM" id="Phobius"/>
    </source>
</evidence>
<protein>
    <recommendedName>
        <fullName evidence="5">DUF2812 domain-containing protein</fullName>
    </recommendedName>
</protein>
<evidence type="ECO:0000313" key="3">
    <source>
        <dbReference type="EMBL" id="WYJ90452.1"/>
    </source>
</evidence>
<keyword evidence="1" id="KW-1133">Transmembrane helix</keyword>
<dbReference type="RefSeq" id="WP_086349656.1">
    <property type="nucleotide sequence ID" value="NZ_CP147247.1"/>
</dbReference>
<proteinExistence type="predicted"/>
<organism evidence="2">
    <name type="scientific">Candidatus Enterococcus clewellii</name>
    <dbReference type="NCBI Taxonomy" id="1834193"/>
    <lineage>
        <taxon>Bacteria</taxon>
        <taxon>Bacillati</taxon>
        <taxon>Bacillota</taxon>
        <taxon>Bacilli</taxon>
        <taxon>Lactobacillales</taxon>
        <taxon>Enterococcaceae</taxon>
        <taxon>Enterococcus</taxon>
    </lineage>
</organism>
<feature type="transmembrane region" description="Helical" evidence="1">
    <location>
        <begin position="143"/>
        <end position="165"/>
    </location>
</feature>
<gene>
    <name evidence="3" type="ORF">A5888_002209</name>
    <name evidence="2" type="ORF">A5888_002618</name>
</gene>
<reference evidence="3" key="3">
    <citation type="submission" date="2024-03" db="EMBL/GenBank/DDBJ databases">
        <title>The Genome Sequence of Enterococcus sp. DIV0242b.</title>
        <authorList>
            <consortium name="The Broad Institute Genomics Platform"/>
            <consortium name="The Broad Institute Microbial Omics Core"/>
            <consortium name="The Broad Institute Genomic Center for Infectious Diseases"/>
            <person name="Earl A."/>
            <person name="Manson A."/>
            <person name="Gilmore M."/>
            <person name="Schwartman J."/>
            <person name="Shea T."/>
            <person name="Abouelleil A."/>
            <person name="Cao P."/>
            <person name="Chapman S."/>
            <person name="Cusick C."/>
            <person name="Young S."/>
            <person name="Neafsey D."/>
            <person name="Nusbaum C."/>
            <person name="Birren B."/>
        </authorList>
    </citation>
    <scope>NUCLEOTIDE SEQUENCE</scope>
    <source>
        <strain evidence="3">9E7_DIV0242</strain>
    </source>
</reference>
<evidence type="ECO:0000313" key="4">
    <source>
        <dbReference type="Proteomes" id="UP000195141"/>
    </source>
</evidence>
<dbReference type="EMBL" id="NGMM01000004">
    <property type="protein sequence ID" value="OTP14517.1"/>
    <property type="molecule type" value="Genomic_DNA"/>
</dbReference>
<accession>A0A242K4R0</accession>
<evidence type="ECO:0000313" key="2">
    <source>
        <dbReference type="EMBL" id="OTP14517.1"/>
    </source>
</evidence>
<dbReference type="EMBL" id="CP147247">
    <property type="protein sequence ID" value="WYJ90452.1"/>
    <property type="molecule type" value="Genomic_DNA"/>
</dbReference>